<keyword evidence="4" id="KW-0677">Repeat</keyword>
<dbReference type="EMBL" id="LT622875">
    <property type="protein sequence ID" value="SCW23879.1"/>
    <property type="molecule type" value="Genomic_DNA"/>
</dbReference>
<dbReference type="InterPro" id="IPR036185">
    <property type="entry name" value="DNA_heli_DnaB-like_N_sf"/>
</dbReference>
<dbReference type="Gene3D" id="1.10.860.10">
    <property type="entry name" value="DNAb Helicase, Chain A"/>
    <property type="match status" value="1"/>
</dbReference>
<keyword evidence="3 13" id="KW-0235">DNA replication</keyword>
<dbReference type="InterPro" id="IPR036844">
    <property type="entry name" value="Hint_dom_sf"/>
</dbReference>
<evidence type="ECO:0000256" key="11">
    <source>
        <dbReference type="ARBA" id="ARBA00044940"/>
    </source>
</evidence>
<organism evidence="15">
    <name type="scientific">Yamadaella caenomyce</name>
    <dbReference type="NCBI Taxonomy" id="259029"/>
    <lineage>
        <taxon>Eukaryota</taxon>
        <taxon>Rhodophyta</taxon>
        <taxon>Florideophyceae</taxon>
        <taxon>Nemaliophycidae</taxon>
        <taxon>Nemaliales</taxon>
        <taxon>Liagoraceae</taxon>
        <taxon>Yamadaella</taxon>
    </lineage>
</organism>
<name>A0A1G4NZE1_9FLOR</name>
<comment type="catalytic activity">
    <reaction evidence="12 13">
        <text>ATP + H2O = ADP + phosphate + H(+)</text>
        <dbReference type="Rhea" id="RHEA:13065"/>
        <dbReference type="ChEBI" id="CHEBI:15377"/>
        <dbReference type="ChEBI" id="CHEBI:15378"/>
        <dbReference type="ChEBI" id="CHEBI:30616"/>
        <dbReference type="ChEBI" id="CHEBI:43474"/>
        <dbReference type="ChEBI" id="CHEBI:456216"/>
        <dbReference type="EC" id="5.6.2.3"/>
    </reaction>
</comment>
<keyword evidence="15" id="KW-0150">Chloroplast</keyword>
<keyword evidence="10" id="KW-0413">Isomerase</keyword>
<dbReference type="GO" id="GO:0006269">
    <property type="term" value="P:DNA replication, synthesis of primer"/>
    <property type="evidence" value="ECO:0007669"/>
    <property type="project" value="UniProtKB-UniRule"/>
</dbReference>
<dbReference type="AlphaFoldDB" id="A0A1G4NZE1"/>
<dbReference type="InterPro" id="IPR016136">
    <property type="entry name" value="DNA_helicase_N/primase_C"/>
</dbReference>
<keyword evidence="15" id="KW-0934">Plastid</keyword>
<dbReference type="GO" id="GO:0005829">
    <property type="term" value="C:cytosol"/>
    <property type="evidence" value="ECO:0007669"/>
    <property type="project" value="TreeGrafter"/>
</dbReference>
<evidence type="ECO:0000256" key="13">
    <source>
        <dbReference type="RuleBase" id="RU362085"/>
    </source>
</evidence>
<evidence type="ECO:0000256" key="12">
    <source>
        <dbReference type="ARBA" id="ARBA00048954"/>
    </source>
</evidence>
<sequence length="588" mass="68080">MVPDYLPKYHHQIPPQNSLAEEIILGGTLLNQEISQISINELTIETFSLESHQLIFRAITEIYIKERYLDPIMLINNMWELNLLEKIGGINKIIIILKQAQIFISSSYSYINIYHYISIIKDRYLRRLLIQYGYYTIQLGYCSTIQTVALVRKAENYLRNIRNAHEIKLTSDTHTSLTTILLNLRSTYPPIQLKHVKSGFRSLDKISNGFHEGDLIVIAGRPAMGKTSLSLNVAFNIIRDMHKGICIFSLEMSQEQILYKLLSIASQIPVNKLRLGHITEKEWDTVQMCSNQLAQATLHIDDTANISLNTLSAKARILKQQFSNISIIIIDYLQLIQLNNIMASNRSEELSIVTRSLKILAKELDLPIIILSQLNRSVETRLDKKPLLSDLRESGCIGPYTYLLTQTIKIRARRLWLHVKQTKRNANNTSHKLTLVPEQSLVIRTEPQQKYAIGSYSGITFVALTHNHRILHNQNWIKVDQMTHKMYDYRYTDNSKKQYTIRWRGKSIMYDLELPETKSILCNNRIVVHNSIEQDADMVLMLYRESYYQKYTEENTQITNLILAKHRNGPTGNIELKFIPQTSSFDNI</sequence>
<keyword evidence="6 13" id="KW-0378">Hydrolase</keyword>
<dbReference type="EC" id="5.6.2.3" evidence="13"/>
<dbReference type="InterPro" id="IPR007693">
    <property type="entry name" value="DNA_helicase_DnaB-like_N"/>
</dbReference>
<dbReference type="RefSeq" id="YP_009315424.1">
    <property type="nucleotide sequence ID" value="NC_031666.1"/>
</dbReference>
<dbReference type="SUPFAM" id="SSF51294">
    <property type="entry name" value="Hedgehog/intein (Hint) domain"/>
    <property type="match status" value="1"/>
</dbReference>
<feature type="domain" description="SF4 helicase" evidence="14">
    <location>
        <begin position="531"/>
        <end position="588"/>
    </location>
</feature>
<comment type="function">
    <text evidence="11">The intein is an endonuclease.</text>
</comment>
<dbReference type="SUPFAM" id="SSF52540">
    <property type="entry name" value="P-loop containing nucleoside triphosphate hydrolases"/>
    <property type="match status" value="1"/>
</dbReference>
<reference evidence="15" key="1">
    <citation type="submission" date="2016-10" db="EMBL/GenBank/DDBJ databases">
        <title>Chloroplast genomes as a tool to resolve red algal phylogenies: a case study in the Nemaliales.</title>
        <authorList>
            <person name="Costa J.F."/>
            <person name="Lin S.M."/>
            <person name="Macaya E.C."/>
            <person name="Fernandez-Garcia C."/>
            <person name="Verbruggen H."/>
        </authorList>
    </citation>
    <scope>NUCLEOTIDE SEQUENCE</scope>
    <source>
        <strain evidence="15">J.0255</strain>
    </source>
</reference>
<dbReference type="SUPFAM" id="SSF48024">
    <property type="entry name" value="N-terminal domain of DnaB helicase"/>
    <property type="match status" value="1"/>
</dbReference>
<evidence type="ECO:0000313" key="15">
    <source>
        <dbReference type="EMBL" id="SCW23879.1"/>
    </source>
</evidence>
<dbReference type="GO" id="GO:0043139">
    <property type="term" value="F:5'-3' DNA helicase activity"/>
    <property type="evidence" value="ECO:0007669"/>
    <property type="project" value="UniProtKB-EC"/>
</dbReference>
<geneLocation type="chloroplast" evidence="15"/>
<dbReference type="GO" id="GO:0005524">
    <property type="term" value="F:ATP binding"/>
    <property type="evidence" value="ECO:0007669"/>
    <property type="project" value="UniProtKB-UniRule"/>
</dbReference>
<proteinExistence type="inferred from homology"/>
<dbReference type="Gene3D" id="3.40.50.300">
    <property type="entry name" value="P-loop containing nucleotide triphosphate hydrolases"/>
    <property type="match status" value="2"/>
</dbReference>
<comment type="similarity">
    <text evidence="1 13">Belongs to the helicase family. DnaB subfamily.</text>
</comment>
<evidence type="ECO:0000256" key="4">
    <source>
        <dbReference type="ARBA" id="ARBA00022737"/>
    </source>
</evidence>
<keyword evidence="2 13" id="KW-0639">Primosome</keyword>
<evidence type="ECO:0000256" key="1">
    <source>
        <dbReference type="ARBA" id="ARBA00008428"/>
    </source>
</evidence>
<dbReference type="GO" id="GO:0003677">
    <property type="term" value="F:DNA binding"/>
    <property type="evidence" value="ECO:0007669"/>
    <property type="project" value="UniProtKB-UniRule"/>
</dbReference>
<evidence type="ECO:0000256" key="9">
    <source>
        <dbReference type="ARBA" id="ARBA00023125"/>
    </source>
</evidence>
<feature type="domain" description="SF4 helicase" evidence="14">
    <location>
        <begin position="189"/>
        <end position="395"/>
    </location>
</feature>
<keyword evidence="7 13" id="KW-0347">Helicase</keyword>
<dbReference type="NCBIfam" id="TIGR00665">
    <property type="entry name" value="DnaB"/>
    <property type="match status" value="1"/>
</dbReference>
<dbReference type="PANTHER" id="PTHR30153">
    <property type="entry name" value="REPLICATIVE DNA HELICASE DNAB"/>
    <property type="match status" value="1"/>
</dbReference>
<dbReference type="Gene3D" id="2.170.16.10">
    <property type="entry name" value="Hedgehog/Intein (Hint) domain"/>
    <property type="match status" value="1"/>
</dbReference>
<protein>
    <recommendedName>
        <fullName evidence="13">Replicative DNA helicase</fullName>
        <ecNumber evidence="13">5.6.2.3</ecNumber>
    </recommendedName>
</protein>
<evidence type="ECO:0000256" key="2">
    <source>
        <dbReference type="ARBA" id="ARBA00022515"/>
    </source>
</evidence>
<dbReference type="InterPro" id="IPR007692">
    <property type="entry name" value="DNA_helicase_DnaB"/>
</dbReference>
<dbReference type="Pfam" id="PF03796">
    <property type="entry name" value="DnaB_C"/>
    <property type="match status" value="1"/>
</dbReference>
<accession>A0A1G4NZE1</accession>
<evidence type="ECO:0000256" key="6">
    <source>
        <dbReference type="ARBA" id="ARBA00022801"/>
    </source>
</evidence>
<gene>
    <name evidence="15" type="primary">dnaB</name>
    <name evidence="15" type="ORF">J0255_210</name>
</gene>
<evidence type="ECO:0000256" key="8">
    <source>
        <dbReference type="ARBA" id="ARBA00022840"/>
    </source>
</evidence>
<dbReference type="PANTHER" id="PTHR30153:SF2">
    <property type="entry name" value="REPLICATIVE DNA HELICASE"/>
    <property type="match status" value="1"/>
</dbReference>
<evidence type="ECO:0000256" key="10">
    <source>
        <dbReference type="ARBA" id="ARBA00023235"/>
    </source>
</evidence>
<evidence type="ECO:0000256" key="7">
    <source>
        <dbReference type="ARBA" id="ARBA00022806"/>
    </source>
</evidence>
<dbReference type="GO" id="GO:0016887">
    <property type="term" value="F:ATP hydrolysis activity"/>
    <property type="evidence" value="ECO:0007669"/>
    <property type="project" value="RHEA"/>
</dbReference>
<dbReference type="GeneID" id="29998088"/>
<dbReference type="CDD" id="cd00984">
    <property type="entry name" value="DnaB_C"/>
    <property type="match status" value="1"/>
</dbReference>
<dbReference type="InterPro" id="IPR027417">
    <property type="entry name" value="P-loop_NTPase"/>
</dbReference>
<dbReference type="InterPro" id="IPR007694">
    <property type="entry name" value="DNA_helicase_DnaB-like_C"/>
</dbReference>
<evidence type="ECO:0000256" key="3">
    <source>
        <dbReference type="ARBA" id="ARBA00022705"/>
    </source>
</evidence>
<keyword evidence="5 13" id="KW-0547">Nucleotide-binding</keyword>
<evidence type="ECO:0000256" key="5">
    <source>
        <dbReference type="ARBA" id="ARBA00022741"/>
    </source>
</evidence>
<keyword evidence="8 13" id="KW-0067">ATP-binding</keyword>
<dbReference type="Pfam" id="PF00772">
    <property type="entry name" value="DnaB"/>
    <property type="match status" value="1"/>
</dbReference>
<comment type="function">
    <text evidence="13">The main replicative DNA helicase, it participates in initiation and elongation during chromosome replication. Travels ahead of the DNA replisome, separating dsDNA into templates for DNA synthesis. A processive ATP-dependent 5'-3' DNA helicase it has DNA-dependent ATPase activity.</text>
</comment>
<keyword evidence="9 13" id="KW-0238">DNA-binding</keyword>
<dbReference type="PROSITE" id="PS51199">
    <property type="entry name" value="SF4_HELICASE"/>
    <property type="match status" value="2"/>
</dbReference>
<reference evidence="15" key="2">
    <citation type="submission" date="2016-10" db="EMBL/GenBank/DDBJ databases">
        <authorList>
            <person name="de Groot N.N."/>
        </authorList>
    </citation>
    <scope>NUCLEOTIDE SEQUENCE</scope>
    <source>
        <strain evidence="15">J.0255</strain>
    </source>
</reference>
<evidence type="ECO:0000259" key="14">
    <source>
        <dbReference type="PROSITE" id="PS51199"/>
    </source>
</evidence>